<name>A0A482JKQ6_9CAUD</name>
<reference evidence="1 2" key="1">
    <citation type="submission" date="2019-02" db="EMBL/GenBank/DDBJ databases">
        <authorList>
            <person name="Rowley M."/>
            <person name="Stucki C."/>
            <person name="Ghiringhelli B."/>
            <person name="Naegele L."/>
            <person name="Emmons C.B."/>
            <person name="Slowan-Pomeroy T."/>
            <person name="Briggs L.A."/>
            <person name="Garlena R.A."/>
            <person name="Russell D.A."/>
            <person name="Pope W.H."/>
            <person name="Molloy S.D."/>
            <person name="Jacobs-Sera D."/>
            <person name="Hatfull G.F."/>
        </authorList>
    </citation>
    <scope>NUCLEOTIDE SEQUENCE [LARGE SCALE GENOMIC DNA]</scope>
</reference>
<evidence type="ECO:0000313" key="1">
    <source>
        <dbReference type="EMBL" id="QBP33336.1"/>
    </source>
</evidence>
<proteinExistence type="predicted"/>
<keyword evidence="2" id="KW-1185">Reference proteome</keyword>
<dbReference type="KEGG" id="vg:55012077"/>
<organism evidence="1 2">
    <name type="scientific">Gordonia phage BrutonGaster</name>
    <dbReference type="NCBI Taxonomy" id="2530116"/>
    <lineage>
        <taxon>Viruses</taxon>
        <taxon>Duplodnaviria</taxon>
        <taxon>Heunggongvirae</taxon>
        <taxon>Uroviricota</taxon>
        <taxon>Caudoviricetes</taxon>
        <taxon>Oneupvirus</taxon>
        <taxon>Oneupvirus brutongaster</taxon>
    </lineage>
</organism>
<evidence type="ECO:0000313" key="2">
    <source>
        <dbReference type="Proteomes" id="UP000295568"/>
    </source>
</evidence>
<dbReference type="EMBL" id="MK524501">
    <property type="protein sequence ID" value="QBP33336.1"/>
    <property type="molecule type" value="Genomic_DNA"/>
</dbReference>
<sequence>MTTFAALLPPSPLDPIVNEAKSGQLLYEIVGSDQPDTTALLWAGLGVLTALDELRTVSLSVATTQARRVATRSMPRPMRSCIATAMISLAQRSTSRALRVMGV</sequence>
<gene>
    <name evidence="1" type="primary">121</name>
    <name evidence="1" type="ORF">SEA_BRUTONGASTER_121</name>
</gene>
<dbReference type="GeneID" id="55012077"/>
<dbReference type="RefSeq" id="YP_009820635.1">
    <property type="nucleotide sequence ID" value="NC_048169.1"/>
</dbReference>
<dbReference type="Proteomes" id="UP000295568">
    <property type="component" value="Segment"/>
</dbReference>
<accession>A0A482JKQ6</accession>
<protein>
    <submittedName>
        <fullName evidence="1">Uncharacterized protein</fullName>
    </submittedName>
</protein>